<evidence type="ECO:0000256" key="1">
    <source>
        <dbReference type="ARBA" id="ARBA00022741"/>
    </source>
</evidence>
<dbReference type="GeneID" id="29125846"/>
<dbReference type="OrthoDB" id="24244at10239"/>
<sequence length="73" mass="8140">MYSTQQSSEDIQRRFGEVEDDQRVKAYLLAGKVTELAHYLDATLPPGRDKALALTHLEDVLGRGVRALQRGGK</sequence>
<dbReference type="Proteomes" id="UP000201826">
    <property type="component" value="Segment"/>
</dbReference>
<reference evidence="4" key="1">
    <citation type="submission" date="2016-02" db="EMBL/GenBank/DDBJ databases">
        <authorList>
            <person name="Isern S."/>
            <person name="Barcellona C.M."/>
            <person name="Dozier K.D."/>
            <person name="Faust J.M."/>
            <person name="Fedrick A.J."/>
            <person name="Gagliardi L.E."/>
            <person name="Gatt S.M."/>
            <person name="Gleason P.S."/>
            <person name="Gomez E.A."/>
            <person name="Hoffman A.M."/>
            <person name="Jenkins M."/>
            <person name="Jones M.J."/>
            <person name="Lang J.F."/>
            <person name="Lequay S.M."/>
            <person name="Mars P.J."/>
            <person name="Mtchedlidze N."/>
            <person name="Osking Z.B."/>
            <person name="Paul L.M."/>
            <person name="Pica A.N."/>
            <person name="Robison M.D."/>
            <person name="Rodriguez D."/>
            <person name="Rosales K.A."/>
            <person name="Saravis L.E."/>
            <person name="Sisson B.M."/>
            <person name="Tan A.L."/>
            <person name="Voltaire R."/>
            <person name="Michael S.F."/>
            <person name="Warner M.H."/>
            <person name="Bradley K.W."/>
            <person name="Asai D.J."/>
            <person name="Bowman C.A."/>
            <person name="Russell D.A."/>
            <person name="Pope W.H."/>
            <person name="Jacobs-Sera D."/>
            <person name="Hendrix R.W."/>
            <person name="Hatfull G.F."/>
        </authorList>
    </citation>
    <scope>NUCLEOTIDE SEQUENCE [LARGE SCALE GENOMIC DNA]</scope>
</reference>
<dbReference type="KEGG" id="vg:29125846"/>
<keyword evidence="1" id="KW-0547">Nucleotide-binding</keyword>
<name>A0A142F2Q3_9CAUD</name>
<protein>
    <recommendedName>
        <fullName evidence="2">Acb2/Tad1 hairpin domain-containing protein</fullName>
    </recommendedName>
</protein>
<dbReference type="Pfam" id="PF24729">
    <property type="entry name" value="Acb2_Tad1_hairpin"/>
    <property type="match status" value="1"/>
</dbReference>
<evidence type="ECO:0000259" key="2">
    <source>
        <dbReference type="Pfam" id="PF24729"/>
    </source>
</evidence>
<feature type="domain" description="Acb2/Tad1 hairpin" evidence="2">
    <location>
        <begin position="10"/>
        <end position="68"/>
    </location>
</feature>
<evidence type="ECO:0000313" key="3">
    <source>
        <dbReference type="EMBL" id="AMQ67060.1"/>
    </source>
</evidence>
<evidence type="ECO:0000313" key="4">
    <source>
        <dbReference type="Proteomes" id="UP000201826"/>
    </source>
</evidence>
<dbReference type="InterPro" id="IPR056098">
    <property type="entry name" value="Acb2/Tad1_hairpin"/>
</dbReference>
<accession>A0A142F2Q3</accession>
<gene>
    <name evidence="3" type="primary">125</name>
    <name evidence="3" type="ORF">SEA_BIPPER_125</name>
</gene>
<dbReference type="GO" id="GO:0000166">
    <property type="term" value="F:nucleotide binding"/>
    <property type="evidence" value="ECO:0007669"/>
    <property type="project" value="UniProtKB-KW"/>
</dbReference>
<keyword evidence="4" id="KW-1185">Reference proteome</keyword>
<dbReference type="EMBL" id="KU728633">
    <property type="protein sequence ID" value="AMQ67060.1"/>
    <property type="molecule type" value="Genomic_DNA"/>
</dbReference>
<dbReference type="RefSeq" id="YP_009303272.1">
    <property type="nucleotide sequence ID" value="NC_031253.1"/>
</dbReference>
<proteinExistence type="predicted"/>
<organism evidence="3 4">
    <name type="scientific">Mycobacterium phage Bipper</name>
    <dbReference type="NCBI Taxonomy" id="1805457"/>
    <lineage>
        <taxon>Viruses</taxon>
        <taxon>Duplodnaviria</taxon>
        <taxon>Heunggongvirae</taxon>
        <taxon>Uroviricota</taxon>
        <taxon>Caudoviricetes</taxon>
        <taxon>Bippervirus</taxon>
        <taxon>Bippervirus bipper</taxon>
    </lineage>
</organism>